<gene>
    <name evidence="2" type="ORF">A7K69_13425</name>
</gene>
<dbReference type="SUPFAM" id="SSF109604">
    <property type="entry name" value="HD-domain/PDEase-like"/>
    <property type="match status" value="1"/>
</dbReference>
<protein>
    <submittedName>
        <fullName evidence="2">C-di-GMP phosphodiesterase</fullName>
    </submittedName>
</protein>
<dbReference type="SMART" id="SM00471">
    <property type="entry name" value="HDc"/>
    <property type="match status" value="1"/>
</dbReference>
<sequence>MKIWQNMELCLLMRRLWKKDKLTFLHSYRVTKILMSFVHYAELETEKIKNLELGSLLHDIGKIKVRAEILQKKGKLLEHEYEEMKKHPQLGAEILAKYALPEMVEKMALSHHERWDGNGYPYGLKGKEIPLEARILALADSLEAMTGIRPYRSSLSWEEAYEEIVKGKGTQFDPELASMFLRWMEYERIPVEYSLSALLENTIY</sequence>
<dbReference type="InterPro" id="IPR006675">
    <property type="entry name" value="HDIG_dom"/>
</dbReference>
<dbReference type="NCBIfam" id="TIGR00277">
    <property type="entry name" value="HDIG"/>
    <property type="match status" value="1"/>
</dbReference>
<dbReference type="Gene3D" id="1.10.3210.10">
    <property type="entry name" value="Hypothetical protein af1432"/>
    <property type="match status" value="1"/>
</dbReference>
<dbReference type="InterPro" id="IPR003607">
    <property type="entry name" value="HD/PDEase_dom"/>
</dbReference>
<dbReference type="CDD" id="cd00077">
    <property type="entry name" value="HDc"/>
    <property type="match status" value="1"/>
</dbReference>
<evidence type="ECO:0000313" key="2">
    <source>
        <dbReference type="EMBL" id="OAT71793.1"/>
    </source>
</evidence>
<dbReference type="OrthoDB" id="9759601at2"/>
<dbReference type="InterPro" id="IPR037522">
    <property type="entry name" value="HD_GYP_dom"/>
</dbReference>
<dbReference type="EMBL" id="LXMA01000041">
    <property type="protein sequence ID" value="OAT71793.1"/>
    <property type="molecule type" value="Genomic_DNA"/>
</dbReference>
<organism evidence="2 3">
    <name type="scientific">Parageobacillus thermoglucosidasius</name>
    <name type="common">Geobacillus thermoglucosidasius</name>
    <dbReference type="NCBI Taxonomy" id="1426"/>
    <lineage>
        <taxon>Bacteria</taxon>
        <taxon>Bacillati</taxon>
        <taxon>Bacillota</taxon>
        <taxon>Bacilli</taxon>
        <taxon>Bacillales</taxon>
        <taxon>Anoxybacillaceae</taxon>
        <taxon>Parageobacillus</taxon>
    </lineage>
</organism>
<dbReference type="PANTHER" id="PTHR43155:SF2">
    <property type="entry name" value="CYCLIC DI-GMP PHOSPHODIESTERASE PA4108"/>
    <property type="match status" value="1"/>
</dbReference>
<name>A0A1B7KNZ3_PARTM</name>
<evidence type="ECO:0000259" key="1">
    <source>
        <dbReference type="PROSITE" id="PS51832"/>
    </source>
</evidence>
<reference evidence="3" key="1">
    <citation type="submission" date="2016-05" db="EMBL/GenBank/DDBJ databases">
        <authorList>
            <person name="Wang W."/>
            <person name="Zhu L."/>
        </authorList>
    </citation>
    <scope>NUCLEOTIDE SEQUENCE [LARGE SCALE GENOMIC DNA]</scope>
    <source>
        <strain evidence="3">W-2</strain>
    </source>
</reference>
<dbReference type="AlphaFoldDB" id="A0A1B7KNZ3"/>
<dbReference type="Pfam" id="PF13487">
    <property type="entry name" value="HD_5"/>
    <property type="match status" value="1"/>
</dbReference>
<dbReference type="PROSITE" id="PS51832">
    <property type="entry name" value="HD_GYP"/>
    <property type="match status" value="1"/>
</dbReference>
<feature type="domain" description="HD-GYP" evidence="1">
    <location>
        <begin position="1"/>
        <end position="196"/>
    </location>
</feature>
<dbReference type="PANTHER" id="PTHR43155">
    <property type="entry name" value="CYCLIC DI-GMP PHOSPHODIESTERASE PA4108-RELATED"/>
    <property type="match status" value="1"/>
</dbReference>
<accession>A0A1B7KNZ3</accession>
<proteinExistence type="predicted"/>
<comment type="caution">
    <text evidence="2">The sequence shown here is derived from an EMBL/GenBank/DDBJ whole genome shotgun (WGS) entry which is preliminary data.</text>
</comment>
<evidence type="ECO:0000313" key="3">
    <source>
        <dbReference type="Proteomes" id="UP000078290"/>
    </source>
</evidence>
<dbReference type="Proteomes" id="UP000078290">
    <property type="component" value="Unassembled WGS sequence"/>
</dbReference>